<sequence length="169" mass="19149">MAATIGHSFHWTGMHADVVKFCENCLVCAKAKHPTKKYGKMPEKSTTVWPWFEIAIDSIGSYGDQGFCALTIMDTTTRLLEVVPALDGSSNEAAYLFDMHGLCRYPRPTQCIFDSGSEFKGELPVLMESYEIRGIRTTVRNPQTNSTIERVHRVNGEKMWNHDLRTQDE</sequence>
<dbReference type="GO" id="GO:0015074">
    <property type="term" value="P:DNA integration"/>
    <property type="evidence" value="ECO:0007669"/>
    <property type="project" value="InterPro"/>
</dbReference>
<dbReference type="Pfam" id="PF17921">
    <property type="entry name" value="Integrase_H2C2"/>
    <property type="match status" value="1"/>
</dbReference>
<dbReference type="InterPro" id="IPR050951">
    <property type="entry name" value="Retrovirus_Pol_polyprotein"/>
</dbReference>
<dbReference type="GO" id="GO:0003676">
    <property type="term" value="F:nucleic acid binding"/>
    <property type="evidence" value="ECO:0007669"/>
    <property type="project" value="InterPro"/>
</dbReference>
<gene>
    <name evidence="2" type="ORF">PHMEG_00011440</name>
</gene>
<feature type="domain" description="Integrase catalytic" evidence="1">
    <location>
        <begin position="38"/>
        <end position="169"/>
    </location>
</feature>
<dbReference type="Proteomes" id="UP000198211">
    <property type="component" value="Unassembled WGS sequence"/>
</dbReference>
<dbReference type="Gene3D" id="1.10.340.70">
    <property type="match status" value="1"/>
</dbReference>
<dbReference type="PANTHER" id="PTHR37984:SF5">
    <property type="entry name" value="PROTEIN NYNRIN-LIKE"/>
    <property type="match status" value="1"/>
</dbReference>
<keyword evidence="3" id="KW-1185">Reference proteome</keyword>
<proteinExistence type="predicted"/>
<dbReference type="Gene3D" id="3.30.420.10">
    <property type="entry name" value="Ribonuclease H-like superfamily/Ribonuclease H"/>
    <property type="match status" value="1"/>
</dbReference>
<organism evidence="2 3">
    <name type="scientific">Phytophthora megakarya</name>
    <dbReference type="NCBI Taxonomy" id="4795"/>
    <lineage>
        <taxon>Eukaryota</taxon>
        <taxon>Sar</taxon>
        <taxon>Stramenopiles</taxon>
        <taxon>Oomycota</taxon>
        <taxon>Peronosporomycetes</taxon>
        <taxon>Peronosporales</taxon>
        <taxon>Peronosporaceae</taxon>
        <taxon>Phytophthora</taxon>
    </lineage>
</organism>
<dbReference type="OrthoDB" id="94652at2759"/>
<dbReference type="AlphaFoldDB" id="A0A225WBP6"/>
<name>A0A225WBP6_9STRA</name>
<accession>A0A225WBP6</accession>
<dbReference type="InterPro" id="IPR012337">
    <property type="entry name" value="RNaseH-like_sf"/>
</dbReference>
<dbReference type="InterPro" id="IPR041588">
    <property type="entry name" value="Integrase_H2C2"/>
</dbReference>
<dbReference type="PROSITE" id="PS50994">
    <property type="entry name" value="INTEGRASE"/>
    <property type="match status" value="1"/>
</dbReference>
<protein>
    <submittedName>
        <fullName evidence="2">Pol Polyprotein</fullName>
    </submittedName>
</protein>
<evidence type="ECO:0000313" key="3">
    <source>
        <dbReference type="Proteomes" id="UP000198211"/>
    </source>
</evidence>
<dbReference type="SUPFAM" id="SSF53098">
    <property type="entry name" value="Ribonuclease H-like"/>
    <property type="match status" value="1"/>
</dbReference>
<dbReference type="InterPro" id="IPR001584">
    <property type="entry name" value="Integrase_cat-core"/>
</dbReference>
<evidence type="ECO:0000313" key="2">
    <source>
        <dbReference type="EMBL" id="OWZ14992.1"/>
    </source>
</evidence>
<evidence type="ECO:0000259" key="1">
    <source>
        <dbReference type="PROSITE" id="PS50994"/>
    </source>
</evidence>
<dbReference type="PANTHER" id="PTHR37984">
    <property type="entry name" value="PROTEIN CBG26694"/>
    <property type="match status" value="1"/>
</dbReference>
<comment type="caution">
    <text evidence="2">The sequence shown here is derived from an EMBL/GenBank/DDBJ whole genome shotgun (WGS) entry which is preliminary data.</text>
</comment>
<dbReference type="EMBL" id="NBNE01001216">
    <property type="protein sequence ID" value="OWZ14992.1"/>
    <property type="molecule type" value="Genomic_DNA"/>
</dbReference>
<reference evidence="3" key="1">
    <citation type="submission" date="2017-03" db="EMBL/GenBank/DDBJ databases">
        <title>Phytopthora megakarya and P. palmivora, two closely related causual agents of cacao black pod achieved similar genome size and gene model numbers by different mechanisms.</title>
        <authorList>
            <person name="Ali S."/>
            <person name="Shao J."/>
            <person name="Larry D.J."/>
            <person name="Kronmiller B."/>
            <person name="Shen D."/>
            <person name="Strem M.D."/>
            <person name="Melnick R.L."/>
            <person name="Guiltinan M.J."/>
            <person name="Tyler B.M."/>
            <person name="Meinhardt L.W."/>
            <person name="Bailey B.A."/>
        </authorList>
    </citation>
    <scope>NUCLEOTIDE SEQUENCE [LARGE SCALE GENOMIC DNA]</scope>
    <source>
        <strain evidence="3">zdho120</strain>
    </source>
</reference>
<dbReference type="InterPro" id="IPR036397">
    <property type="entry name" value="RNaseH_sf"/>
</dbReference>